<dbReference type="InterPro" id="IPR004013">
    <property type="entry name" value="PHP_dom"/>
</dbReference>
<gene>
    <name evidence="2" type="ORF">EHE19_004105</name>
</gene>
<dbReference type="GO" id="GO:0035312">
    <property type="term" value="F:5'-3' DNA exonuclease activity"/>
    <property type="evidence" value="ECO:0007669"/>
    <property type="project" value="TreeGrafter"/>
</dbReference>
<dbReference type="SMART" id="SM00481">
    <property type="entry name" value="POLIIIAc"/>
    <property type="match status" value="1"/>
</dbReference>
<evidence type="ECO:0000313" key="3">
    <source>
        <dbReference type="Proteomes" id="UP000306409"/>
    </source>
</evidence>
<dbReference type="EMBL" id="CP061336">
    <property type="protein sequence ID" value="QNU67666.1"/>
    <property type="molecule type" value="Genomic_DNA"/>
</dbReference>
<reference evidence="2 3" key="1">
    <citation type="submission" date="2020-09" db="EMBL/GenBank/DDBJ databases">
        <title>Characterization and genome sequencing of Ruminiclostridium sp. nov. MA18.</title>
        <authorList>
            <person name="Rettenmaier R."/>
            <person name="Kowollik M.-L."/>
            <person name="Liebl W."/>
            <person name="Zverlov V."/>
        </authorList>
    </citation>
    <scope>NUCLEOTIDE SEQUENCE [LARGE SCALE GENOMIC DNA]</scope>
    <source>
        <strain evidence="2 3">MA18</strain>
    </source>
</reference>
<dbReference type="PANTHER" id="PTHR42924:SF3">
    <property type="entry name" value="POLYMERASE_HISTIDINOL PHOSPHATASE N-TERMINAL DOMAIN-CONTAINING PROTEIN"/>
    <property type="match status" value="1"/>
</dbReference>
<proteinExistence type="predicted"/>
<evidence type="ECO:0000313" key="2">
    <source>
        <dbReference type="EMBL" id="QNU67666.1"/>
    </source>
</evidence>
<dbReference type="Gene3D" id="1.10.150.650">
    <property type="match status" value="1"/>
</dbReference>
<dbReference type="CDD" id="cd07438">
    <property type="entry name" value="PHP_HisPPase_AMP"/>
    <property type="match status" value="1"/>
</dbReference>
<keyword evidence="3" id="KW-1185">Reference proteome</keyword>
<dbReference type="RefSeq" id="WP_137698021.1">
    <property type="nucleotide sequence ID" value="NZ_CP061336.1"/>
</dbReference>
<evidence type="ECO:0000259" key="1">
    <source>
        <dbReference type="SMART" id="SM00481"/>
    </source>
</evidence>
<sequence>MTEIIDLHTHSTASDGSMSPAQLVRHAKDKGLTAVALTDHDTVEGISEALDEGNKIGIEVIPGIEISTNYKPEMHILGYFFDNERYLNVQKELTEVRKGRENRNYKIINRLNELGIPVTEEELKEISLSDTIGRPHFARLLIEKGYVKTMQEAFDKYLGKDGLAYFKRQELEPIDGINLIKKAGGIPVLAHPALLKMNYNDLDKLLMELKEYGLSGIEAIYSENSKEETGNLLRLAIKHELLVTGGSDFHGTYKNEIEIGIGRGNLNVPYELLEKLKSAKLSV</sequence>
<dbReference type="Gene3D" id="3.20.20.140">
    <property type="entry name" value="Metal-dependent hydrolases"/>
    <property type="match status" value="1"/>
</dbReference>
<protein>
    <submittedName>
        <fullName evidence="2">PHP domain-containing protein</fullName>
    </submittedName>
</protein>
<dbReference type="InterPro" id="IPR016195">
    <property type="entry name" value="Pol/histidinol_Pase-like"/>
</dbReference>
<organism evidence="2 3">
    <name type="scientific">Ruminiclostridium herbifermentans</name>
    <dbReference type="NCBI Taxonomy" id="2488810"/>
    <lineage>
        <taxon>Bacteria</taxon>
        <taxon>Bacillati</taxon>
        <taxon>Bacillota</taxon>
        <taxon>Clostridia</taxon>
        <taxon>Eubacteriales</taxon>
        <taxon>Oscillospiraceae</taxon>
        <taxon>Ruminiclostridium</taxon>
    </lineage>
</organism>
<feature type="domain" description="Polymerase/histidinol phosphatase N-terminal" evidence="1">
    <location>
        <begin position="5"/>
        <end position="70"/>
    </location>
</feature>
<dbReference type="OrthoDB" id="9804333at2"/>
<dbReference type="PANTHER" id="PTHR42924">
    <property type="entry name" value="EXONUCLEASE"/>
    <property type="match status" value="1"/>
</dbReference>
<dbReference type="AlphaFoldDB" id="A0A4U7JDI0"/>
<dbReference type="InterPro" id="IPR052018">
    <property type="entry name" value="PHP_domain"/>
</dbReference>
<dbReference type="SUPFAM" id="SSF89550">
    <property type="entry name" value="PHP domain-like"/>
    <property type="match status" value="1"/>
</dbReference>
<dbReference type="GO" id="GO:0004534">
    <property type="term" value="F:5'-3' RNA exonuclease activity"/>
    <property type="evidence" value="ECO:0007669"/>
    <property type="project" value="TreeGrafter"/>
</dbReference>
<dbReference type="Proteomes" id="UP000306409">
    <property type="component" value="Chromosome"/>
</dbReference>
<accession>A0A4U7JDI0</accession>
<name>A0A4U7JDI0_9FIRM</name>
<dbReference type="KEGG" id="rher:EHE19_004105"/>
<dbReference type="Pfam" id="PF02811">
    <property type="entry name" value="PHP"/>
    <property type="match status" value="1"/>
</dbReference>
<dbReference type="InterPro" id="IPR003141">
    <property type="entry name" value="Pol/His_phosphatase_N"/>
</dbReference>